<reference evidence="11" key="1">
    <citation type="submission" date="2021-01" db="EMBL/GenBank/DDBJ databases">
        <authorList>
            <person name="Corre E."/>
            <person name="Pelletier E."/>
            <person name="Niang G."/>
            <person name="Scheremetjew M."/>
            <person name="Finn R."/>
            <person name="Kale V."/>
            <person name="Holt S."/>
            <person name="Cochrane G."/>
            <person name="Meng A."/>
            <person name="Brown T."/>
            <person name="Cohen L."/>
        </authorList>
    </citation>
    <scope>NUCLEOTIDE SEQUENCE</scope>
    <source>
        <strain evidence="11">DIVA3 518/3/11/1/6</strain>
    </source>
</reference>
<dbReference type="GO" id="GO:0005737">
    <property type="term" value="C:cytoplasm"/>
    <property type="evidence" value="ECO:0007669"/>
    <property type="project" value="TreeGrafter"/>
</dbReference>
<dbReference type="Pfam" id="PF01363">
    <property type="entry name" value="FYVE"/>
    <property type="match status" value="1"/>
</dbReference>
<dbReference type="Gene3D" id="3.40.50.10330">
    <property type="entry name" value="Probable inorganic polyphosphate/atp-NAD kinase, domain 1"/>
    <property type="match status" value="1"/>
</dbReference>
<dbReference type="SMART" id="SM00064">
    <property type="entry name" value="FYVE"/>
    <property type="match status" value="1"/>
</dbReference>
<keyword evidence="4 8" id="KW-0863">Zinc-finger</keyword>
<dbReference type="InterPro" id="IPR016064">
    <property type="entry name" value="NAD/diacylglycerol_kinase_sf"/>
</dbReference>
<dbReference type="SMART" id="SM00046">
    <property type="entry name" value="DAGKc"/>
    <property type="match status" value="1"/>
</dbReference>
<dbReference type="InterPro" id="IPR045540">
    <property type="entry name" value="YegS/DAGK_C"/>
</dbReference>
<evidence type="ECO:0000256" key="6">
    <source>
        <dbReference type="ARBA" id="ARBA00022833"/>
    </source>
</evidence>
<keyword evidence="6" id="KW-0862">Zinc</keyword>
<evidence type="ECO:0000313" key="11">
    <source>
        <dbReference type="EMBL" id="CAE2229146.1"/>
    </source>
</evidence>
<dbReference type="InterPro" id="IPR000306">
    <property type="entry name" value="Znf_FYVE"/>
</dbReference>
<dbReference type="InterPro" id="IPR017438">
    <property type="entry name" value="ATP-NAD_kinase_N"/>
</dbReference>
<evidence type="ECO:0000256" key="8">
    <source>
        <dbReference type="PROSITE-ProRule" id="PRU00091"/>
    </source>
</evidence>
<dbReference type="Pfam" id="PF19279">
    <property type="entry name" value="YegS_C"/>
    <property type="match status" value="1"/>
</dbReference>
<dbReference type="Gene3D" id="3.30.40.10">
    <property type="entry name" value="Zinc/RING finger domain, C3HC4 (zinc finger)"/>
    <property type="match status" value="1"/>
</dbReference>
<accession>A0A7S4IHA9</accession>
<dbReference type="GO" id="GO:0005524">
    <property type="term" value="F:ATP binding"/>
    <property type="evidence" value="ECO:0007669"/>
    <property type="project" value="UniProtKB-KW"/>
</dbReference>
<dbReference type="GO" id="GO:0046512">
    <property type="term" value="P:sphingosine biosynthetic process"/>
    <property type="evidence" value="ECO:0007669"/>
    <property type="project" value="TreeGrafter"/>
</dbReference>
<dbReference type="AlphaFoldDB" id="A0A7S4IHA9"/>
<dbReference type="EMBL" id="HBKP01017463">
    <property type="protein sequence ID" value="CAE2229146.1"/>
    <property type="molecule type" value="Transcribed_RNA"/>
</dbReference>
<dbReference type="PROSITE" id="PS50146">
    <property type="entry name" value="DAGK"/>
    <property type="match status" value="1"/>
</dbReference>
<feature type="domain" description="FYVE-type" evidence="10">
    <location>
        <begin position="35"/>
        <end position="95"/>
    </location>
</feature>
<dbReference type="PANTHER" id="PTHR12358:SF31">
    <property type="entry name" value="ACYLGLYCEROL KINASE, MITOCHONDRIAL"/>
    <property type="match status" value="1"/>
</dbReference>
<evidence type="ECO:0008006" key="12">
    <source>
        <dbReference type="Google" id="ProtNLM"/>
    </source>
</evidence>
<dbReference type="GO" id="GO:0001727">
    <property type="term" value="F:lipid kinase activity"/>
    <property type="evidence" value="ECO:0007669"/>
    <property type="project" value="TreeGrafter"/>
</dbReference>
<dbReference type="Pfam" id="PF00781">
    <property type="entry name" value="DAGK_cat"/>
    <property type="match status" value="1"/>
</dbReference>
<evidence type="ECO:0000256" key="4">
    <source>
        <dbReference type="ARBA" id="ARBA00022771"/>
    </source>
</evidence>
<keyword evidence="1" id="KW-0808">Transferase</keyword>
<keyword evidence="2" id="KW-0479">Metal-binding</keyword>
<evidence type="ECO:0000259" key="10">
    <source>
        <dbReference type="PROSITE" id="PS50178"/>
    </source>
</evidence>
<dbReference type="InterPro" id="IPR013083">
    <property type="entry name" value="Znf_RING/FYVE/PHD"/>
</dbReference>
<evidence type="ECO:0000256" key="2">
    <source>
        <dbReference type="ARBA" id="ARBA00022723"/>
    </source>
</evidence>
<keyword evidence="7" id="KW-0067">ATP-binding</keyword>
<sequence length="609" mass="68121">MFSTGSSDSEGSENFNSVSKQNMKAQFTRPIWVEDVEVASCHLCKNAFSLFTRKHHCRACGNIVCNSCSPKYLPLTELGYLDPQRVCKLCAHQKLTKRKKHDTAESFFEMPKAPIHRSDNVLFSPPACPEVLPSCDEQEFTEIVDDTLHYFDFDMAVAKKVYPKIQVSVSRDRILITAFGSNPPFRSLFYRDILAVGKSQKNNKIAYIYWFPWVGSEDSSNRTETRIVTKHCSVSERNKFHQTVNSFLRYTSPFTPIEQRNRTSKKLLILINPKAGSGNAWNIYLQISHIFDLAQIQCDSVYLDNTKHAAEILFDANLGPYFAIACCGGDGLMHYTIDTLYRRNIDLPAFCIPAGHGVGIAASILAHTSPISGAYSIAKGFRRPLDIVEVKQHGKVMCYSSLLVSWGLVASIEFATASLRWMGPIRYKMGAIAAITNPPLHHLRLSYVPAVNQTMTFCTGEGCKQCKKGSKLAKQQKEQAKTVPPAEEKWTVEEGHFIMLIALTLSDTTQNHRIAPYAHASDGCIDLVFIKDISRAAFVSMFKSLKTGAFVDEKTFYEDDKLGYIKATKFRVDRLDGKPDDYVSVDGVQYEHTATLECAVIPSAVTLGA</sequence>
<dbReference type="PANTHER" id="PTHR12358">
    <property type="entry name" value="SPHINGOSINE KINASE"/>
    <property type="match status" value="1"/>
</dbReference>
<proteinExistence type="predicted"/>
<dbReference type="SUPFAM" id="SSF57903">
    <property type="entry name" value="FYVE/PHD zinc finger"/>
    <property type="match status" value="1"/>
</dbReference>
<keyword evidence="5" id="KW-0418">Kinase</keyword>
<evidence type="ECO:0000256" key="5">
    <source>
        <dbReference type="ARBA" id="ARBA00022777"/>
    </source>
</evidence>
<evidence type="ECO:0000256" key="1">
    <source>
        <dbReference type="ARBA" id="ARBA00022679"/>
    </source>
</evidence>
<dbReference type="InterPro" id="IPR017455">
    <property type="entry name" value="Znf_FYVE-rel"/>
</dbReference>
<dbReference type="Gene3D" id="2.60.200.40">
    <property type="match status" value="1"/>
</dbReference>
<protein>
    <recommendedName>
        <fullName evidence="12">DAGKc domain-containing protein</fullName>
    </recommendedName>
</protein>
<gene>
    <name evidence="11" type="ORF">VSP0166_LOCUS12400</name>
</gene>
<name>A0A7S4IHA9_9EUKA</name>
<dbReference type="SUPFAM" id="SSF111331">
    <property type="entry name" value="NAD kinase/diacylglycerol kinase-like"/>
    <property type="match status" value="1"/>
</dbReference>
<dbReference type="InterPro" id="IPR050187">
    <property type="entry name" value="Lipid_Phosphate_FormReg"/>
</dbReference>
<evidence type="ECO:0000259" key="9">
    <source>
        <dbReference type="PROSITE" id="PS50146"/>
    </source>
</evidence>
<keyword evidence="3" id="KW-0547">Nucleotide-binding</keyword>
<organism evidence="11">
    <name type="scientific">Vannella robusta</name>
    <dbReference type="NCBI Taxonomy" id="1487602"/>
    <lineage>
        <taxon>Eukaryota</taxon>
        <taxon>Amoebozoa</taxon>
        <taxon>Discosea</taxon>
        <taxon>Flabellinia</taxon>
        <taxon>Vannellidae</taxon>
        <taxon>Vannella</taxon>
    </lineage>
</organism>
<dbReference type="InterPro" id="IPR001206">
    <property type="entry name" value="Diacylglycerol_kinase_cat_dom"/>
</dbReference>
<dbReference type="InterPro" id="IPR011011">
    <property type="entry name" value="Znf_FYVE_PHD"/>
</dbReference>
<evidence type="ECO:0000256" key="3">
    <source>
        <dbReference type="ARBA" id="ARBA00022741"/>
    </source>
</evidence>
<dbReference type="GO" id="GO:0008270">
    <property type="term" value="F:zinc ion binding"/>
    <property type="evidence" value="ECO:0007669"/>
    <property type="project" value="UniProtKB-KW"/>
</dbReference>
<dbReference type="PROSITE" id="PS50178">
    <property type="entry name" value="ZF_FYVE"/>
    <property type="match status" value="1"/>
</dbReference>
<dbReference type="GO" id="GO:0016020">
    <property type="term" value="C:membrane"/>
    <property type="evidence" value="ECO:0007669"/>
    <property type="project" value="TreeGrafter"/>
</dbReference>
<evidence type="ECO:0000256" key="7">
    <source>
        <dbReference type="ARBA" id="ARBA00022840"/>
    </source>
</evidence>
<feature type="domain" description="DAGKc" evidence="9">
    <location>
        <begin position="262"/>
        <end position="394"/>
    </location>
</feature>